<sequence>MFNHVLFICTALVTMASKVTVEALNHQVSRLEGLERENSHFKRQVVSTPVNLNGDRLDLSGTALMHVRNFTLLLTIPVFSGKLEDNVGVFFIKIEQAANVCSWSENEQLAFVKLRLAVLNYEELKKHLLERFSRKKTTRFYREQLSHLKILDHESVEEFADMIRKINANTYELGSNNERNEAIKHETDQRAPDAFLNGLKGELGKFTLISGPQTFKEALESVMNVVEADKQTGKEPDSSSVFAVKHNGDRCFFCYKVGHKTRDCRKRAKACFYESDQRRVNKARYHMLLLTRILRDWISHESQFHVKCIPATVSGDDLNDLTVSVTYRGRPLKLLIYTSTQVSLMSQHVVGDLDLQCLQEPKFVVSGISSHKLKNLEKIIVSLKLGNTAYGMSVQVVQNDCTLLVNVAKQSLQLGNKLYSLGQCTDGPTSRSSVHLVAAEKILPGTGKIVCIMVSLPSVYVENNCTILVEPACECDVLNNQHCYVARSVTTVMPHEGKVEAPVNIVYMSRAEIAVLELLDKGDVLSCPFDVGESVVSENMNQSGSLQDVKCESLLQDYQYIFRERKNLPVTPFIQHQIYTGGHKPISMKLYRVPFH</sequence>
<keyword evidence="1" id="KW-0479">Metal-binding</keyword>
<evidence type="ECO:0000313" key="4">
    <source>
        <dbReference type="EMBL" id="KAJ8890911.1"/>
    </source>
</evidence>
<evidence type="ECO:0000256" key="2">
    <source>
        <dbReference type="SAM" id="SignalP"/>
    </source>
</evidence>
<name>A0ABQ9I2P6_9NEOP</name>
<proteinExistence type="predicted"/>
<keyword evidence="5" id="KW-1185">Reference proteome</keyword>
<evidence type="ECO:0000256" key="1">
    <source>
        <dbReference type="PROSITE-ProRule" id="PRU00047"/>
    </source>
</evidence>
<organism evidence="4 5">
    <name type="scientific">Dryococelus australis</name>
    <dbReference type="NCBI Taxonomy" id="614101"/>
    <lineage>
        <taxon>Eukaryota</taxon>
        <taxon>Metazoa</taxon>
        <taxon>Ecdysozoa</taxon>
        <taxon>Arthropoda</taxon>
        <taxon>Hexapoda</taxon>
        <taxon>Insecta</taxon>
        <taxon>Pterygota</taxon>
        <taxon>Neoptera</taxon>
        <taxon>Polyneoptera</taxon>
        <taxon>Phasmatodea</taxon>
        <taxon>Verophasmatodea</taxon>
        <taxon>Anareolatae</taxon>
        <taxon>Phasmatidae</taxon>
        <taxon>Eurycanthinae</taxon>
        <taxon>Dryococelus</taxon>
    </lineage>
</organism>
<keyword evidence="1" id="KW-0863">Zinc-finger</keyword>
<dbReference type="SUPFAM" id="SSF57756">
    <property type="entry name" value="Retrovirus zinc finger-like domains"/>
    <property type="match status" value="1"/>
</dbReference>
<gene>
    <name evidence="4" type="ORF">PR048_010420</name>
</gene>
<dbReference type="InterPro" id="IPR001878">
    <property type="entry name" value="Znf_CCHC"/>
</dbReference>
<comment type="caution">
    <text evidence="4">The sequence shown here is derived from an EMBL/GenBank/DDBJ whole genome shotgun (WGS) entry which is preliminary data.</text>
</comment>
<dbReference type="PROSITE" id="PS50158">
    <property type="entry name" value="ZF_CCHC"/>
    <property type="match status" value="1"/>
</dbReference>
<reference evidence="4 5" key="1">
    <citation type="submission" date="2023-02" db="EMBL/GenBank/DDBJ databases">
        <title>LHISI_Scaffold_Assembly.</title>
        <authorList>
            <person name="Stuart O.P."/>
            <person name="Cleave R."/>
            <person name="Magrath M.J.L."/>
            <person name="Mikheyev A.S."/>
        </authorList>
    </citation>
    <scope>NUCLEOTIDE SEQUENCE [LARGE SCALE GENOMIC DNA]</scope>
    <source>
        <strain evidence="4">Daus_M_001</strain>
        <tissue evidence="4">Leg muscle</tissue>
    </source>
</reference>
<keyword evidence="2" id="KW-0732">Signal</keyword>
<accession>A0ABQ9I2P6</accession>
<feature type="chain" id="PRO_5045557028" description="CCHC-type domain-containing protein" evidence="2">
    <location>
        <begin position="24"/>
        <end position="596"/>
    </location>
</feature>
<feature type="signal peptide" evidence="2">
    <location>
        <begin position="1"/>
        <end position="23"/>
    </location>
</feature>
<dbReference type="EMBL" id="JARBHB010000003">
    <property type="protein sequence ID" value="KAJ8890911.1"/>
    <property type="molecule type" value="Genomic_DNA"/>
</dbReference>
<evidence type="ECO:0000259" key="3">
    <source>
        <dbReference type="PROSITE" id="PS50158"/>
    </source>
</evidence>
<keyword evidence="1" id="KW-0862">Zinc</keyword>
<dbReference type="Proteomes" id="UP001159363">
    <property type="component" value="Chromosome 3"/>
</dbReference>
<protein>
    <recommendedName>
        <fullName evidence="3">CCHC-type domain-containing protein</fullName>
    </recommendedName>
</protein>
<evidence type="ECO:0000313" key="5">
    <source>
        <dbReference type="Proteomes" id="UP001159363"/>
    </source>
</evidence>
<dbReference type="InterPro" id="IPR036875">
    <property type="entry name" value="Znf_CCHC_sf"/>
</dbReference>
<feature type="domain" description="CCHC-type" evidence="3">
    <location>
        <begin position="250"/>
        <end position="266"/>
    </location>
</feature>